<keyword evidence="4" id="KW-1185">Reference proteome</keyword>
<dbReference type="InterPro" id="IPR048519">
    <property type="entry name" value="Gfd2/YDR514C-like_C"/>
</dbReference>
<comment type="caution">
    <text evidence="3">The sequence shown here is derived from an EMBL/GenBank/DDBJ whole genome shotgun (WGS) entry which is preliminary data.</text>
</comment>
<feature type="region of interest" description="Disordered" evidence="1">
    <location>
        <begin position="316"/>
        <end position="344"/>
    </location>
</feature>
<evidence type="ECO:0000259" key="2">
    <source>
        <dbReference type="Pfam" id="PF21762"/>
    </source>
</evidence>
<feature type="domain" description="Gfd2/YDR514C-like C-terminal" evidence="2">
    <location>
        <begin position="117"/>
        <end position="299"/>
    </location>
</feature>
<evidence type="ECO:0000256" key="1">
    <source>
        <dbReference type="SAM" id="MobiDB-lite"/>
    </source>
</evidence>
<sequence length="344" mass="39289">MCKAHDSITHLEHPLHVEGVQGVRMYLGTFVTGESRLLFSSAQVDYIRYWLHAMQLTKEVIPLPYSDCLLRESDLRSVSPVKIDKNNKRLKGSNPILTSRREMFERVRSFWAEKKGVWCALDFEAWEWEHDVITEFGWRLFGWKDSNEVKEAGHIIVDEHQKFKNSKYVPEHRYDYGFGKSEIVKKAAFKTRVCGFITELAKYGPVFLVFHDNNQDIKYLKSPAIGASLDGLSYVLPDAMPDDGLFVVDTSDLFAALEGATTADRRALGRMCNLIQIPTSNLHNAGNDAYYTLEAMIAMAAGDPVDIQREKRWPNRTGQGVKVDFNPHEENSDYSDEEGLVNSW</sequence>
<dbReference type="PANTHER" id="PTHR28083:SF1">
    <property type="entry name" value="GOOD FOR FULL DBP5 ACTIVITY PROTEIN 2"/>
    <property type="match status" value="1"/>
</dbReference>
<protein>
    <recommendedName>
        <fullName evidence="2">Gfd2/YDR514C-like C-terminal domain-containing protein</fullName>
    </recommendedName>
</protein>
<accession>A0A8H5HQP9</accession>
<dbReference type="Pfam" id="PF21762">
    <property type="entry name" value="DEDDh_C"/>
    <property type="match status" value="1"/>
</dbReference>
<evidence type="ECO:0000313" key="3">
    <source>
        <dbReference type="EMBL" id="KAF5387708.1"/>
    </source>
</evidence>
<organism evidence="3 4">
    <name type="scientific">Tricholomella constricta</name>
    <dbReference type="NCBI Taxonomy" id="117010"/>
    <lineage>
        <taxon>Eukaryota</taxon>
        <taxon>Fungi</taxon>
        <taxon>Dikarya</taxon>
        <taxon>Basidiomycota</taxon>
        <taxon>Agaricomycotina</taxon>
        <taxon>Agaricomycetes</taxon>
        <taxon>Agaricomycetidae</taxon>
        <taxon>Agaricales</taxon>
        <taxon>Tricholomatineae</taxon>
        <taxon>Lyophyllaceae</taxon>
        <taxon>Tricholomella</taxon>
    </lineage>
</organism>
<dbReference type="InterPro" id="IPR040151">
    <property type="entry name" value="Gfd2/YDR514C-like"/>
</dbReference>
<dbReference type="AlphaFoldDB" id="A0A8H5HQP9"/>
<evidence type="ECO:0000313" key="4">
    <source>
        <dbReference type="Proteomes" id="UP000565441"/>
    </source>
</evidence>
<dbReference type="InterPro" id="IPR036397">
    <property type="entry name" value="RNaseH_sf"/>
</dbReference>
<feature type="compositionally biased region" description="Acidic residues" evidence="1">
    <location>
        <begin position="332"/>
        <end position="344"/>
    </location>
</feature>
<dbReference type="InterPro" id="IPR012337">
    <property type="entry name" value="RNaseH-like_sf"/>
</dbReference>
<dbReference type="OrthoDB" id="5953249at2759"/>
<dbReference type="Gene3D" id="3.30.420.10">
    <property type="entry name" value="Ribonuclease H-like superfamily/Ribonuclease H"/>
    <property type="match status" value="1"/>
</dbReference>
<proteinExistence type="predicted"/>
<dbReference type="SUPFAM" id="SSF53098">
    <property type="entry name" value="Ribonuclease H-like"/>
    <property type="match status" value="1"/>
</dbReference>
<dbReference type="PANTHER" id="PTHR28083">
    <property type="entry name" value="GOOD FOR FULL DBP5 ACTIVITY PROTEIN 2"/>
    <property type="match status" value="1"/>
</dbReference>
<dbReference type="Proteomes" id="UP000565441">
    <property type="component" value="Unassembled WGS sequence"/>
</dbReference>
<name>A0A8H5HQP9_9AGAR</name>
<reference evidence="3 4" key="1">
    <citation type="journal article" date="2020" name="ISME J.">
        <title>Uncovering the hidden diversity of litter-decomposition mechanisms in mushroom-forming fungi.</title>
        <authorList>
            <person name="Floudas D."/>
            <person name="Bentzer J."/>
            <person name="Ahren D."/>
            <person name="Johansson T."/>
            <person name="Persson P."/>
            <person name="Tunlid A."/>
        </authorList>
    </citation>
    <scope>NUCLEOTIDE SEQUENCE [LARGE SCALE GENOMIC DNA]</scope>
    <source>
        <strain evidence="3 4">CBS 661.87</strain>
    </source>
</reference>
<dbReference type="GO" id="GO:0003676">
    <property type="term" value="F:nucleic acid binding"/>
    <property type="evidence" value="ECO:0007669"/>
    <property type="project" value="InterPro"/>
</dbReference>
<gene>
    <name evidence="3" type="ORF">D9615_000493</name>
</gene>
<dbReference type="EMBL" id="JAACJP010000001">
    <property type="protein sequence ID" value="KAF5387708.1"/>
    <property type="molecule type" value="Genomic_DNA"/>
</dbReference>
<dbReference type="GO" id="GO:0005634">
    <property type="term" value="C:nucleus"/>
    <property type="evidence" value="ECO:0007669"/>
    <property type="project" value="TreeGrafter"/>
</dbReference>